<dbReference type="GeneID" id="5434173"/>
<sequence length="47" mass="5632">MCPWRTFDALLVSSLDRLAALISLYRKPDHFQELYIKQQPSIWNRIP</sequence>
<reference evidence="1 2" key="1">
    <citation type="journal article" date="2011" name="PLoS Genet.">
        <title>Genomic analysis of the necrotrophic fungal pathogens Sclerotinia sclerotiorum and Botrytis cinerea.</title>
        <authorList>
            <person name="Amselem J."/>
            <person name="Cuomo C.A."/>
            <person name="van Kan J.A."/>
            <person name="Viaud M."/>
            <person name="Benito E.P."/>
            <person name="Couloux A."/>
            <person name="Coutinho P.M."/>
            <person name="de Vries R.P."/>
            <person name="Dyer P.S."/>
            <person name="Fillinger S."/>
            <person name="Fournier E."/>
            <person name="Gout L."/>
            <person name="Hahn M."/>
            <person name="Kohn L."/>
            <person name="Lapalu N."/>
            <person name="Plummer K.M."/>
            <person name="Pradier J.M."/>
            <person name="Quevillon E."/>
            <person name="Sharon A."/>
            <person name="Simon A."/>
            <person name="ten Have A."/>
            <person name="Tudzynski B."/>
            <person name="Tudzynski P."/>
            <person name="Wincker P."/>
            <person name="Andrew M."/>
            <person name="Anthouard V."/>
            <person name="Beever R.E."/>
            <person name="Beffa R."/>
            <person name="Benoit I."/>
            <person name="Bouzid O."/>
            <person name="Brault B."/>
            <person name="Chen Z."/>
            <person name="Choquer M."/>
            <person name="Collemare J."/>
            <person name="Cotton P."/>
            <person name="Danchin E.G."/>
            <person name="Da Silva C."/>
            <person name="Gautier A."/>
            <person name="Giraud C."/>
            <person name="Giraud T."/>
            <person name="Gonzalez C."/>
            <person name="Grossetete S."/>
            <person name="Guldener U."/>
            <person name="Henrissat B."/>
            <person name="Howlett B.J."/>
            <person name="Kodira C."/>
            <person name="Kretschmer M."/>
            <person name="Lappartient A."/>
            <person name="Leroch M."/>
            <person name="Levis C."/>
            <person name="Mauceli E."/>
            <person name="Neuveglise C."/>
            <person name="Oeser B."/>
            <person name="Pearson M."/>
            <person name="Poulain J."/>
            <person name="Poussereau N."/>
            <person name="Quesneville H."/>
            <person name="Rascle C."/>
            <person name="Schumacher J."/>
            <person name="Segurens B."/>
            <person name="Sexton A."/>
            <person name="Silva E."/>
            <person name="Sirven C."/>
            <person name="Soanes D.M."/>
            <person name="Talbot N.J."/>
            <person name="Templeton M."/>
            <person name="Yandava C."/>
            <person name="Yarden O."/>
            <person name="Zeng Q."/>
            <person name="Rollins J.A."/>
            <person name="Lebrun M.H."/>
            <person name="Dickman M."/>
        </authorList>
    </citation>
    <scope>NUCLEOTIDE SEQUENCE [LARGE SCALE GENOMIC DNA]</scope>
    <source>
        <strain evidence="1 2">B05.10</strain>
    </source>
</reference>
<dbReference type="Proteomes" id="UP000001798">
    <property type="component" value="Chromosome 15"/>
</dbReference>
<dbReference type="VEuPathDB" id="FungiDB:Bcin15g00800"/>
<protein>
    <submittedName>
        <fullName evidence="1">Uncharacterized protein</fullName>
    </submittedName>
</protein>
<accession>A0A384K4D3</accession>
<name>A0A384K4D3_BOTFB</name>
<evidence type="ECO:0000313" key="2">
    <source>
        <dbReference type="Proteomes" id="UP000001798"/>
    </source>
</evidence>
<reference evidence="1 2" key="2">
    <citation type="journal article" date="2012" name="Eukaryot. Cell">
        <title>Genome update of Botrytis cinerea strains B05.10 and T4.</title>
        <authorList>
            <person name="Staats M."/>
            <person name="van Kan J.A."/>
        </authorList>
    </citation>
    <scope>NUCLEOTIDE SEQUENCE [LARGE SCALE GENOMIC DNA]</scope>
    <source>
        <strain evidence="1 2">B05.10</strain>
    </source>
</reference>
<reference evidence="1 2" key="3">
    <citation type="journal article" date="2017" name="Mol. Plant Pathol.">
        <title>A gapless genome sequence of the fungus Botrytis cinerea.</title>
        <authorList>
            <person name="Van Kan J.A."/>
            <person name="Stassen J.H."/>
            <person name="Mosbach A."/>
            <person name="Van Der Lee T.A."/>
            <person name="Faino L."/>
            <person name="Farmer A.D."/>
            <person name="Papasotiriou D.G."/>
            <person name="Zhou S."/>
            <person name="Seidl M.F."/>
            <person name="Cottam E."/>
            <person name="Edel D."/>
            <person name="Hahn M."/>
            <person name="Schwartz D.C."/>
            <person name="Dietrich R.A."/>
            <person name="Widdison S."/>
            <person name="Scalliet G."/>
        </authorList>
    </citation>
    <scope>NUCLEOTIDE SEQUENCE [LARGE SCALE GENOMIC DNA]</scope>
    <source>
        <strain evidence="1 2">B05.10</strain>
    </source>
</reference>
<gene>
    <name evidence="1" type="ORF">BCIN_15g00800</name>
</gene>
<dbReference type="AlphaFoldDB" id="A0A384K4D3"/>
<dbReference type="EMBL" id="CP009819">
    <property type="protein sequence ID" value="ATZ57504.1"/>
    <property type="molecule type" value="Genomic_DNA"/>
</dbReference>
<dbReference type="RefSeq" id="XP_024553189.1">
    <property type="nucleotide sequence ID" value="XM_024697375.1"/>
</dbReference>
<keyword evidence="2" id="KW-1185">Reference proteome</keyword>
<evidence type="ECO:0000313" key="1">
    <source>
        <dbReference type="EMBL" id="ATZ57504.1"/>
    </source>
</evidence>
<organism evidence="1 2">
    <name type="scientific">Botryotinia fuckeliana (strain B05.10)</name>
    <name type="common">Noble rot fungus</name>
    <name type="synonym">Botrytis cinerea</name>
    <dbReference type="NCBI Taxonomy" id="332648"/>
    <lineage>
        <taxon>Eukaryota</taxon>
        <taxon>Fungi</taxon>
        <taxon>Dikarya</taxon>
        <taxon>Ascomycota</taxon>
        <taxon>Pezizomycotina</taxon>
        <taxon>Leotiomycetes</taxon>
        <taxon>Helotiales</taxon>
        <taxon>Sclerotiniaceae</taxon>
        <taxon>Botrytis</taxon>
    </lineage>
</organism>
<proteinExistence type="predicted"/>